<dbReference type="EMBL" id="JADWYS010000001">
    <property type="protein sequence ID" value="MBG9386535.1"/>
    <property type="molecule type" value="Genomic_DNA"/>
</dbReference>
<evidence type="ECO:0008006" key="3">
    <source>
        <dbReference type="Google" id="ProtNLM"/>
    </source>
</evidence>
<dbReference type="RefSeq" id="WP_196984516.1">
    <property type="nucleotide sequence ID" value="NZ_JADWYS010000001.1"/>
</dbReference>
<evidence type="ECO:0000313" key="1">
    <source>
        <dbReference type="EMBL" id="MBG9386535.1"/>
    </source>
</evidence>
<dbReference type="Proteomes" id="UP000651050">
    <property type="component" value="Unassembled WGS sequence"/>
</dbReference>
<dbReference type="AlphaFoldDB" id="A0A931H0Y9"/>
<reference evidence="1" key="1">
    <citation type="submission" date="2020-11" db="EMBL/GenBank/DDBJ databases">
        <title>Bacterial whole genome sequence for Caenimonas sp. DR4.4.</title>
        <authorList>
            <person name="Le V."/>
            <person name="Ko S.-R."/>
            <person name="Ahn C.-Y."/>
            <person name="Oh H.-M."/>
        </authorList>
    </citation>
    <scope>NUCLEOTIDE SEQUENCE</scope>
    <source>
        <strain evidence="1">DR4.4</strain>
    </source>
</reference>
<evidence type="ECO:0000313" key="2">
    <source>
        <dbReference type="Proteomes" id="UP000651050"/>
    </source>
</evidence>
<name>A0A931H0Y9_9BURK</name>
<comment type="caution">
    <text evidence="1">The sequence shown here is derived from an EMBL/GenBank/DDBJ whole genome shotgun (WGS) entry which is preliminary data.</text>
</comment>
<keyword evidence="2" id="KW-1185">Reference proteome</keyword>
<dbReference type="Gene3D" id="3.30.470.20">
    <property type="entry name" value="ATP-grasp fold, B domain"/>
    <property type="match status" value="1"/>
</dbReference>
<sequence length="353" mass="39451">MEAASNTPDDARRTRILLIVHPTRERNFYDEVVDWIRVNLPSSADTFDLRLLGEIEQPAAEHAAVVLWLQDPVQAWSMSSYRLALALTAACDARGVPVINRVDQLSNAGKSRGALLMRRAGLQTARVQRIVDPAEFRKHFMGLRFPLFVREDWGHGSRMLPARRPAEARTLPVETFRRPIAVELLDVASPDDGLFRKYRYVVAGSRGVPHHVQVSDDWVTRGRKRVTTPRTRQDELDYIGAPSPHHGLFHRACEALGLDFAAFDYGLDADGAPVVWEANPFPLVRFSRADLTYRNEAIHRTMAIMVAMYFERASLPLPPALAGYLAGDPAILPHVPAAGPRPAMQVPPQRPSP</sequence>
<proteinExistence type="predicted"/>
<accession>A0A931H0Y9</accession>
<gene>
    <name evidence="1" type="ORF">I5803_00740</name>
</gene>
<organism evidence="1 2">
    <name type="scientific">Caenimonas aquaedulcis</name>
    <dbReference type="NCBI Taxonomy" id="2793270"/>
    <lineage>
        <taxon>Bacteria</taxon>
        <taxon>Pseudomonadati</taxon>
        <taxon>Pseudomonadota</taxon>
        <taxon>Betaproteobacteria</taxon>
        <taxon>Burkholderiales</taxon>
        <taxon>Comamonadaceae</taxon>
        <taxon>Caenimonas</taxon>
    </lineage>
</organism>
<dbReference type="SUPFAM" id="SSF56059">
    <property type="entry name" value="Glutathione synthetase ATP-binding domain-like"/>
    <property type="match status" value="1"/>
</dbReference>
<protein>
    <recommendedName>
        <fullName evidence="3">ATP-grasp domain-containing protein</fullName>
    </recommendedName>
</protein>